<dbReference type="GO" id="GO:0016260">
    <property type="term" value="P:selenocysteine biosynthetic process"/>
    <property type="evidence" value="ECO:0007669"/>
    <property type="project" value="UniProtKB-UniRule"/>
</dbReference>
<dbReference type="InterPro" id="IPR042103">
    <property type="entry name" value="SerRS_1_N_sf"/>
</dbReference>
<evidence type="ECO:0000256" key="13">
    <source>
        <dbReference type="PIRSR" id="PIRSR001529-1"/>
    </source>
</evidence>
<gene>
    <name evidence="12" type="primary">serS</name>
    <name evidence="16" type="ORF">SAMN04487818_1273</name>
</gene>
<comment type="caution">
    <text evidence="12">Lacks conserved residue(s) required for the propagation of feature annotation.</text>
</comment>
<dbReference type="GO" id="GO:0005737">
    <property type="term" value="C:cytoplasm"/>
    <property type="evidence" value="ECO:0007669"/>
    <property type="project" value="UniProtKB-SubCell"/>
</dbReference>
<comment type="function">
    <text evidence="12">Catalyzes the attachment of serine to tRNA(Ser). Is also able to aminoacylate tRNA(Sec) with serine, to form the misacylated tRNA L-seryl-tRNA(Sec), which will be further converted into selenocysteinyl-tRNA(Sec).</text>
</comment>
<dbReference type="AlphaFoldDB" id="A0A1H9XUG3"/>
<accession>A0A1H9XUG3</accession>
<comment type="catalytic activity">
    <reaction evidence="11 12">
        <text>tRNA(Ser) + L-serine + ATP = L-seryl-tRNA(Ser) + AMP + diphosphate + H(+)</text>
        <dbReference type="Rhea" id="RHEA:12292"/>
        <dbReference type="Rhea" id="RHEA-COMP:9669"/>
        <dbReference type="Rhea" id="RHEA-COMP:9703"/>
        <dbReference type="ChEBI" id="CHEBI:15378"/>
        <dbReference type="ChEBI" id="CHEBI:30616"/>
        <dbReference type="ChEBI" id="CHEBI:33019"/>
        <dbReference type="ChEBI" id="CHEBI:33384"/>
        <dbReference type="ChEBI" id="CHEBI:78442"/>
        <dbReference type="ChEBI" id="CHEBI:78533"/>
        <dbReference type="ChEBI" id="CHEBI:456215"/>
        <dbReference type="EC" id="6.1.1.11"/>
    </reaction>
</comment>
<evidence type="ECO:0000256" key="12">
    <source>
        <dbReference type="HAMAP-Rule" id="MF_00176"/>
    </source>
</evidence>
<comment type="subcellular location">
    <subcellularLocation>
        <location evidence="1 12">Cytoplasm</location>
    </subcellularLocation>
</comment>
<dbReference type="PANTHER" id="PTHR43697:SF1">
    <property type="entry name" value="SERINE--TRNA LIGASE"/>
    <property type="match status" value="1"/>
</dbReference>
<evidence type="ECO:0000256" key="3">
    <source>
        <dbReference type="ARBA" id="ARBA00010728"/>
    </source>
</evidence>
<feature type="binding site" evidence="12 13">
    <location>
        <position position="286"/>
    </location>
    <ligand>
        <name>L-serine</name>
        <dbReference type="ChEBI" id="CHEBI:33384"/>
    </ligand>
</feature>
<evidence type="ECO:0000256" key="9">
    <source>
        <dbReference type="ARBA" id="ARBA00023146"/>
    </source>
</evidence>
<comment type="pathway">
    <text evidence="2 12">Aminoacyl-tRNA biosynthesis; selenocysteinyl-tRNA(Sec) biosynthesis; L-seryl-tRNA(Sec) from L-serine and tRNA(Sec): step 1/1.</text>
</comment>
<feature type="binding site" evidence="12 14">
    <location>
        <begin position="263"/>
        <end position="265"/>
    </location>
    <ligand>
        <name>ATP</name>
        <dbReference type="ChEBI" id="CHEBI:30616"/>
    </ligand>
</feature>
<organism evidence="16 17">
    <name type="scientific">Actinokineospora terrae</name>
    <dbReference type="NCBI Taxonomy" id="155974"/>
    <lineage>
        <taxon>Bacteria</taxon>
        <taxon>Bacillati</taxon>
        <taxon>Actinomycetota</taxon>
        <taxon>Actinomycetes</taxon>
        <taxon>Pseudonocardiales</taxon>
        <taxon>Pseudonocardiaceae</taxon>
        <taxon>Actinokineospora</taxon>
    </lineage>
</organism>
<keyword evidence="5 12" id="KW-0436">Ligase</keyword>
<dbReference type="GO" id="GO:0004828">
    <property type="term" value="F:serine-tRNA ligase activity"/>
    <property type="evidence" value="ECO:0007669"/>
    <property type="project" value="UniProtKB-UniRule"/>
</dbReference>
<keyword evidence="8 12" id="KW-0648">Protein biosynthesis</keyword>
<dbReference type="Pfam" id="PF02403">
    <property type="entry name" value="Seryl_tRNA_N"/>
    <property type="match status" value="1"/>
</dbReference>
<keyword evidence="17" id="KW-1185">Reference proteome</keyword>
<evidence type="ECO:0000256" key="10">
    <source>
        <dbReference type="ARBA" id="ARBA00047929"/>
    </source>
</evidence>
<feature type="binding site" evidence="13">
    <location>
        <position position="263"/>
    </location>
    <ligand>
        <name>L-serine</name>
        <dbReference type="ChEBI" id="CHEBI:33384"/>
    </ligand>
</feature>
<dbReference type="SUPFAM" id="SSF55681">
    <property type="entry name" value="Class II aaRS and biotin synthetases"/>
    <property type="match status" value="1"/>
</dbReference>
<proteinExistence type="inferred from homology"/>
<dbReference type="PANTHER" id="PTHR43697">
    <property type="entry name" value="SERYL-TRNA SYNTHETASE"/>
    <property type="match status" value="1"/>
</dbReference>
<feature type="binding site" evidence="13">
    <location>
        <position position="383"/>
    </location>
    <ligand>
        <name>L-serine</name>
        <dbReference type="ChEBI" id="CHEBI:33384"/>
    </ligand>
</feature>
<dbReference type="Pfam" id="PF00587">
    <property type="entry name" value="tRNA-synt_2b"/>
    <property type="match status" value="1"/>
</dbReference>
<protein>
    <recommendedName>
        <fullName evidence="12">Serine--tRNA ligase</fullName>
        <ecNumber evidence="12">6.1.1.11</ecNumber>
    </recommendedName>
    <alternativeName>
        <fullName evidence="12">Seryl-tRNA synthetase</fullName>
        <shortName evidence="12">SerRS</shortName>
    </alternativeName>
    <alternativeName>
        <fullName evidence="12">Seryl-tRNA(Ser/Sec) synthetase</fullName>
    </alternativeName>
</protein>
<dbReference type="STRING" id="155974.SAMN04487818_1273"/>
<dbReference type="GO" id="GO:0006434">
    <property type="term" value="P:seryl-tRNA aminoacylation"/>
    <property type="evidence" value="ECO:0007669"/>
    <property type="project" value="UniProtKB-UniRule"/>
</dbReference>
<comment type="catalytic activity">
    <reaction evidence="10 12">
        <text>tRNA(Sec) + L-serine + ATP = L-seryl-tRNA(Sec) + AMP + diphosphate + H(+)</text>
        <dbReference type="Rhea" id="RHEA:42580"/>
        <dbReference type="Rhea" id="RHEA-COMP:9742"/>
        <dbReference type="Rhea" id="RHEA-COMP:10128"/>
        <dbReference type="ChEBI" id="CHEBI:15378"/>
        <dbReference type="ChEBI" id="CHEBI:30616"/>
        <dbReference type="ChEBI" id="CHEBI:33019"/>
        <dbReference type="ChEBI" id="CHEBI:33384"/>
        <dbReference type="ChEBI" id="CHEBI:78442"/>
        <dbReference type="ChEBI" id="CHEBI:78533"/>
        <dbReference type="ChEBI" id="CHEBI:456215"/>
        <dbReference type="EC" id="6.1.1.11"/>
    </reaction>
</comment>
<evidence type="ECO:0000256" key="11">
    <source>
        <dbReference type="ARBA" id="ARBA00048823"/>
    </source>
</evidence>
<name>A0A1H9XUG3_9PSEU</name>
<dbReference type="EC" id="6.1.1.11" evidence="12"/>
<keyword evidence="6 12" id="KW-0547">Nucleotide-binding</keyword>
<reference evidence="17" key="1">
    <citation type="submission" date="2016-10" db="EMBL/GenBank/DDBJ databases">
        <authorList>
            <person name="Varghese N."/>
            <person name="Submissions S."/>
        </authorList>
    </citation>
    <scope>NUCLEOTIDE SEQUENCE [LARGE SCALE GENOMIC DNA]</scope>
    <source>
        <strain evidence="17">DSM 44260</strain>
    </source>
</reference>
<dbReference type="InterPro" id="IPR010978">
    <property type="entry name" value="tRNA-bd_arm"/>
</dbReference>
<evidence type="ECO:0000256" key="6">
    <source>
        <dbReference type="ARBA" id="ARBA00022741"/>
    </source>
</evidence>
<dbReference type="InterPro" id="IPR002314">
    <property type="entry name" value="aa-tRNA-synt_IIb"/>
</dbReference>
<dbReference type="InterPro" id="IPR045864">
    <property type="entry name" value="aa-tRNA-synth_II/BPL/LPL"/>
</dbReference>
<dbReference type="RefSeq" id="WP_092787330.1">
    <property type="nucleotide sequence ID" value="NZ_FOGI01000027.1"/>
</dbReference>
<dbReference type="InterPro" id="IPR002317">
    <property type="entry name" value="Ser-tRNA-ligase_type_1"/>
</dbReference>
<comment type="similarity">
    <text evidence="3 12">Belongs to the class-II aminoacyl-tRNA synthetase family. Type-1 seryl-tRNA synthetase subfamily.</text>
</comment>
<dbReference type="InterPro" id="IPR006195">
    <property type="entry name" value="aa-tRNA-synth_II"/>
</dbReference>
<evidence type="ECO:0000256" key="7">
    <source>
        <dbReference type="ARBA" id="ARBA00022840"/>
    </source>
</evidence>
<comment type="domain">
    <text evidence="12">Consists of two distinct domains, a catalytic core and a N-terminal extension that is involved in tRNA binding.</text>
</comment>
<evidence type="ECO:0000256" key="14">
    <source>
        <dbReference type="PIRSR" id="PIRSR001529-2"/>
    </source>
</evidence>
<dbReference type="InterPro" id="IPR015866">
    <property type="entry name" value="Ser-tRNA-synth_1_N"/>
</dbReference>
<feature type="binding site" evidence="12">
    <location>
        <begin position="232"/>
        <end position="234"/>
    </location>
    <ligand>
        <name>L-serine</name>
        <dbReference type="ChEBI" id="CHEBI:33384"/>
    </ligand>
</feature>
<dbReference type="InterPro" id="IPR033729">
    <property type="entry name" value="SerRS_core"/>
</dbReference>
<dbReference type="GO" id="GO:0005524">
    <property type="term" value="F:ATP binding"/>
    <property type="evidence" value="ECO:0007669"/>
    <property type="project" value="UniProtKB-UniRule"/>
</dbReference>
<dbReference type="HAMAP" id="MF_00176">
    <property type="entry name" value="Ser_tRNA_synth_type1"/>
    <property type="match status" value="1"/>
</dbReference>
<evidence type="ECO:0000313" key="17">
    <source>
        <dbReference type="Proteomes" id="UP000199051"/>
    </source>
</evidence>
<evidence type="ECO:0000256" key="8">
    <source>
        <dbReference type="ARBA" id="ARBA00022917"/>
    </source>
</evidence>
<feature type="binding site" evidence="12">
    <location>
        <position position="385"/>
    </location>
    <ligand>
        <name>L-serine</name>
        <dbReference type="ChEBI" id="CHEBI:33384"/>
    </ligand>
</feature>
<keyword evidence="9 12" id="KW-0030">Aminoacyl-tRNA synthetase</keyword>
<dbReference type="PIRSF" id="PIRSF001529">
    <property type="entry name" value="Ser-tRNA-synth_IIa"/>
    <property type="match status" value="1"/>
</dbReference>
<dbReference type="UniPathway" id="UPA00906">
    <property type="reaction ID" value="UER00895"/>
</dbReference>
<dbReference type="SUPFAM" id="SSF46589">
    <property type="entry name" value="tRNA-binding arm"/>
    <property type="match status" value="1"/>
</dbReference>
<keyword evidence="7 12" id="KW-0067">ATP-binding</keyword>
<evidence type="ECO:0000313" key="16">
    <source>
        <dbReference type="EMBL" id="SES49333.1"/>
    </source>
</evidence>
<dbReference type="Gene3D" id="3.30.930.10">
    <property type="entry name" value="Bira Bifunctional Protein, Domain 2"/>
    <property type="match status" value="1"/>
</dbReference>
<dbReference type="Proteomes" id="UP000199051">
    <property type="component" value="Unassembled WGS sequence"/>
</dbReference>
<dbReference type="CDD" id="cd00770">
    <property type="entry name" value="SerRS_core"/>
    <property type="match status" value="1"/>
</dbReference>
<dbReference type="EMBL" id="FOGI01000027">
    <property type="protein sequence ID" value="SES49333.1"/>
    <property type="molecule type" value="Genomic_DNA"/>
</dbReference>
<evidence type="ECO:0000256" key="5">
    <source>
        <dbReference type="ARBA" id="ARBA00022598"/>
    </source>
</evidence>
<feature type="binding site" evidence="13">
    <location>
        <position position="232"/>
    </location>
    <ligand>
        <name>L-serine</name>
        <dbReference type="ChEBI" id="CHEBI:33384"/>
    </ligand>
</feature>
<dbReference type="PRINTS" id="PR00981">
    <property type="entry name" value="TRNASYNTHSER"/>
</dbReference>
<evidence type="ECO:0000256" key="4">
    <source>
        <dbReference type="ARBA" id="ARBA00022490"/>
    </source>
</evidence>
<dbReference type="NCBIfam" id="TIGR00414">
    <property type="entry name" value="serS"/>
    <property type="match status" value="1"/>
</dbReference>
<dbReference type="PROSITE" id="PS50862">
    <property type="entry name" value="AA_TRNA_LIGASE_II"/>
    <property type="match status" value="1"/>
</dbReference>
<evidence type="ECO:0000256" key="1">
    <source>
        <dbReference type="ARBA" id="ARBA00004496"/>
    </source>
</evidence>
<sequence>MHDPRVLLDPATDAVRKLARRGFQLDVDQLEKLVSDRSALIQGLDGARAESNQIASEVRAVSKAGGDTADLVARARRLKTDIAAGEDRHKAIEEDLRRFLLEVPNLPEDRCPDGDSDEFAVEVRTWGTPPAFDFTPADHVDVGERLGIFDFARATKLSGPRFAVVRGVGAQLERAIATLFLEIHTKRHDYVEFSLPALVTRDTMTGTGQLPKFEQDLFRTGVGDRTLFLTPTAEVPLTNLHAGETLAAEDLPLAYTAWTPCFRSEAGSYGRDTRGLIRQHQFAKVEMVRICAPENSSQELEKMLGQAEACLQELGLAYRVVALAAGDISFSAQFTYDIEVWLPSQKRYREISSCSDCSTFQARRAGIRTKSKDGKKGFAATLNGSGLPIGRTLVAILEQGQQADGSVVLPAALVPYLGYRQINPDGTTAT</sequence>
<evidence type="ECO:0000259" key="15">
    <source>
        <dbReference type="PROSITE" id="PS50862"/>
    </source>
</evidence>
<dbReference type="Gene3D" id="1.10.287.40">
    <property type="entry name" value="Serine-tRNA synthetase, tRNA binding domain"/>
    <property type="match status" value="1"/>
</dbReference>
<keyword evidence="4 12" id="KW-0963">Cytoplasm</keyword>
<evidence type="ECO:0000256" key="2">
    <source>
        <dbReference type="ARBA" id="ARBA00005045"/>
    </source>
</evidence>
<comment type="subunit">
    <text evidence="12">Homodimer. The tRNA molecule binds across the dimer.</text>
</comment>
<feature type="domain" description="Aminoacyl-transfer RNA synthetases class-II family profile" evidence="15">
    <location>
        <begin position="138"/>
        <end position="410"/>
    </location>
</feature>
<feature type="binding site" evidence="12 14">
    <location>
        <begin position="350"/>
        <end position="353"/>
    </location>
    <ligand>
        <name>ATP</name>
        <dbReference type="ChEBI" id="CHEBI:30616"/>
    </ligand>
</feature>